<evidence type="ECO:0000313" key="2">
    <source>
        <dbReference type="Proteomes" id="UP000185608"/>
    </source>
</evidence>
<evidence type="ECO:0000313" key="1">
    <source>
        <dbReference type="EMBL" id="AOW81036.1"/>
    </source>
</evidence>
<dbReference type="KEGG" id="halh:HTSR_1871"/>
<dbReference type="EMBL" id="CP016070">
    <property type="protein sequence ID" value="AOW81036.1"/>
    <property type="molecule type" value="Genomic_DNA"/>
</dbReference>
<accession>A0A1D8S6P3</accession>
<dbReference type="AlphaFoldDB" id="A0A1D8S6P3"/>
<proteinExistence type="predicted"/>
<protein>
    <submittedName>
        <fullName evidence="1">Uncharacterized protein</fullName>
    </submittedName>
</protein>
<dbReference type="GeneID" id="29829861"/>
<dbReference type="PATRIC" id="fig|1855411.3.peg.1880"/>
<gene>
    <name evidence="1" type="ORF">HTSR_1871</name>
</gene>
<sequence>MFAPFSSGYYLGRLYVEPAPGTAAVLHEAQHESVNRELYATGDGVERLDRPLVMKLENNHFAVHPDRSIPEGALAVPESILESTTVEHPPELREVLLAKADHARRLVDFGAV</sequence>
<reference evidence="1 2" key="1">
    <citation type="submission" date="2016-06" db="EMBL/GenBank/DDBJ databases">
        <title>Discovery of anaerobic lithoheterotrophic haloarchaeon capable of sulfur respiration by hydrogen and formate.</title>
        <authorList>
            <person name="Sorokin D.Y."/>
            <person name="Kublanov I.V."/>
            <person name="Roman P."/>
            <person name="Sinninghe Damste J.S."/>
            <person name="Golyshin P.N."/>
            <person name="Rojo D."/>
            <person name="Ciordia S."/>
            <person name="Mena Md.C."/>
            <person name="Ferrer M."/>
            <person name="Smedile F."/>
            <person name="Messina E."/>
            <person name="La Cono V."/>
            <person name="Yakimov M.M."/>
        </authorList>
    </citation>
    <scope>NUCLEOTIDE SEQUENCE [LARGE SCALE GENOMIC DNA]</scope>
    <source>
        <strain evidence="1 2">HTSR1</strain>
    </source>
</reference>
<dbReference type="STRING" id="1873524.HSR6_1941"/>
<dbReference type="InterPro" id="IPR043825">
    <property type="entry name" value="DUF5802"/>
</dbReference>
<dbReference type="RefSeq" id="WP_070365690.1">
    <property type="nucleotide sequence ID" value="NZ_CP016070.1"/>
</dbReference>
<organism evidence="1 2">
    <name type="scientific">Halodesulfurarchaeum formicicum</name>
    <dbReference type="NCBI Taxonomy" id="1873524"/>
    <lineage>
        <taxon>Archaea</taxon>
        <taxon>Methanobacteriati</taxon>
        <taxon>Methanobacteriota</taxon>
        <taxon>Stenosarchaea group</taxon>
        <taxon>Halobacteria</taxon>
        <taxon>Halobacteriales</taxon>
        <taxon>Halobacteriaceae</taxon>
        <taxon>Halodesulfurarchaeum</taxon>
    </lineage>
</organism>
<dbReference type="Proteomes" id="UP000185608">
    <property type="component" value="Chromosome"/>
</dbReference>
<name>A0A1D8S6P3_9EURY</name>
<dbReference type="Pfam" id="PF19118">
    <property type="entry name" value="DUF5802"/>
    <property type="match status" value="1"/>
</dbReference>